<dbReference type="InterPro" id="IPR001810">
    <property type="entry name" value="F-box_dom"/>
</dbReference>
<dbReference type="EMBL" id="JBFOLJ010000012">
    <property type="protein sequence ID" value="KAL2489140.1"/>
    <property type="molecule type" value="Genomic_DNA"/>
</dbReference>
<dbReference type="NCBIfam" id="TIGR01640">
    <property type="entry name" value="F_box_assoc_1"/>
    <property type="match status" value="1"/>
</dbReference>
<evidence type="ECO:0000313" key="3">
    <source>
        <dbReference type="EMBL" id="KAL2489140.1"/>
    </source>
</evidence>
<dbReference type="AlphaFoldDB" id="A0ABD1RL55"/>
<organism evidence="3 4">
    <name type="scientific">Forsythia ovata</name>
    <dbReference type="NCBI Taxonomy" id="205694"/>
    <lineage>
        <taxon>Eukaryota</taxon>
        <taxon>Viridiplantae</taxon>
        <taxon>Streptophyta</taxon>
        <taxon>Embryophyta</taxon>
        <taxon>Tracheophyta</taxon>
        <taxon>Spermatophyta</taxon>
        <taxon>Magnoliopsida</taxon>
        <taxon>eudicotyledons</taxon>
        <taxon>Gunneridae</taxon>
        <taxon>Pentapetalae</taxon>
        <taxon>asterids</taxon>
        <taxon>lamiids</taxon>
        <taxon>Lamiales</taxon>
        <taxon>Oleaceae</taxon>
        <taxon>Forsythieae</taxon>
        <taxon>Forsythia</taxon>
    </lineage>
</organism>
<dbReference type="InterPro" id="IPR017451">
    <property type="entry name" value="F-box-assoc_interact_dom"/>
</dbReference>
<keyword evidence="4" id="KW-1185">Reference proteome</keyword>
<sequence>MSLDSAPPPTMMDNLSLNVVPQAEFSQHVPILPQEIITEILLRLPVKSLLKFRCVSKLWLSIISTPGFMKTHLKISSNNNIYSHNNLIVGCSSDSLDLFTCPLFDEIDENPSMETVPFDYPLLDPVSKLRIVGSCNGLVCLVLGLNTVIILNPATRKSRELPISSTNVFDTEYGFAYDESNDNYKVVESGWTIGDLDEFKTHVRVYSSRTDSCRIIKGPAGFVFSGCGVFVNGAIHWKLYPRGNPRDWLIVAQDITTDIFEMIEKPKYEAGVVNALLMVSGGRLCVSLSYRTRMDLWVFRENWEEEECWTKLVRVPYFLDLRNHRYIRPKPLLVSENGAVLLSYGSDIVMYEPLQTYEIHPLRERIEFEAATYAESFVSPDFGHEEGSSFSIKGKPHLHEKKMQARLILDGTIRIPKYEAAIPKFKIRHGGIVEDVSPPHLASSAVSGSRATVLQGLETVVGNPPALPAPEVRADILSLTNPARQGSPPGNVRPSARKKPKVESGEQASWTPVSPPPRKR</sequence>
<dbReference type="Pfam" id="PF00646">
    <property type="entry name" value="F-box"/>
    <property type="match status" value="1"/>
</dbReference>
<dbReference type="InterPro" id="IPR050796">
    <property type="entry name" value="SCF_F-box_component"/>
</dbReference>
<name>A0ABD1RL55_9LAMI</name>
<dbReference type="PANTHER" id="PTHR31672:SF13">
    <property type="entry name" value="F-BOX PROTEIN CPR30-LIKE"/>
    <property type="match status" value="1"/>
</dbReference>
<comment type="caution">
    <text evidence="3">The sequence shown here is derived from an EMBL/GenBank/DDBJ whole genome shotgun (WGS) entry which is preliminary data.</text>
</comment>
<dbReference type="Proteomes" id="UP001604277">
    <property type="component" value="Unassembled WGS sequence"/>
</dbReference>
<reference evidence="4" key="1">
    <citation type="submission" date="2024-07" db="EMBL/GenBank/DDBJ databases">
        <title>Two chromosome-level genome assemblies of Korean endemic species Abeliophyllum distichum and Forsythia ovata (Oleaceae).</title>
        <authorList>
            <person name="Jang H."/>
        </authorList>
    </citation>
    <scope>NUCLEOTIDE SEQUENCE [LARGE SCALE GENOMIC DNA]</scope>
</reference>
<dbReference type="PANTHER" id="PTHR31672">
    <property type="entry name" value="BNACNNG10540D PROTEIN"/>
    <property type="match status" value="1"/>
</dbReference>
<dbReference type="SUPFAM" id="SSF81383">
    <property type="entry name" value="F-box domain"/>
    <property type="match status" value="1"/>
</dbReference>
<protein>
    <submittedName>
        <fullName evidence="3">F-box/kelch-repeat protein</fullName>
    </submittedName>
</protein>
<dbReference type="SMART" id="SM00256">
    <property type="entry name" value="FBOX"/>
    <property type="match status" value="1"/>
</dbReference>
<proteinExistence type="predicted"/>
<evidence type="ECO:0000313" key="4">
    <source>
        <dbReference type="Proteomes" id="UP001604277"/>
    </source>
</evidence>
<evidence type="ECO:0000256" key="1">
    <source>
        <dbReference type="SAM" id="MobiDB-lite"/>
    </source>
</evidence>
<dbReference type="InterPro" id="IPR006527">
    <property type="entry name" value="F-box-assoc_dom_typ1"/>
</dbReference>
<feature type="domain" description="F-box" evidence="2">
    <location>
        <begin position="26"/>
        <end position="72"/>
    </location>
</feature>
<dbReference type="CDD" id="cd22157">
    <property type="entry name" value="F-box_AtFBW1-like"/>
    <property type="match status" value="1"/>
</dbReference>
<dbReference type="Gene3D" id="1.20.1280.50">
    <property type="match status" value="1"/>
</dbReference>
<accession>A0ABD1RL55</accession>
<evidence type="ECO:0000259" key="2">
    <source>
        <dbReference type="PROSITE" id="PS50181"/>
    </source>
</evidence>
<dbReference type="PROSITE" id="PS50181">
    <property type="entry name" value="FBOX"/>
    <property type="match status" value="1"/>
</dbReference>
<feature type="region of interest" description="Disordered" evidence="1">
    <location>
        <begin position="479"/>
        <end position="520"/>
    </location>
</feature>
<dbReference type="InterPro" id="IPR036047">
    <property type="entry name" value="F-box-like_dom_sf"/>
</dbReference>
<gene>
    <name evidence="3" type="ORF">Fot_42432</name>
</gene>
<dbReference type="Pfam" id="PF07734">
    <property type="entry name" value="FBA_1"/>
    <property type="match status" value="1"/>
</dbReference>